<proteinExistence type="predicted"/>
<evidence type="ECO:0000313" key="2">
    <source>
        <dbReference type="Proteomes" id="UP000577362"/>
    </source>
</evidence>
<dbReference type="EMBL" id="JACIEN010000003">
    <property type="protein sequence ID" value="MBB4017584.1"/>
    <property type="molecule type" value="Genomic_DNA"/>
</dbReference>
<evidence type="ECO:0008006" key="3">
    <source>
        <dbReference type="Google" id="ProtNLM"/>
    </source>
</evidence>
<gene>
    <name evidence="1" type="ORF">GGR16_002618</name>
</gene>
<keyword evidence="2" id="KW-1185">Reference proteome</keyword>
<organism evidence="1 2">
    <name type="scientific">Chelatococcus caeni</name>
    <dbReference type="NCBI Taxonomy" id="1348468"/>
    <lineage>
        <taxon>Bacteria</taxon>
        <taxon>Pseudomonadati</taxon>
        <taxon>Pseudomonadota</taxon>
        <taxon>Alphaproteobacteria</taxon>
        <taxon>Hyphomicrobiales</taxon>
        <taxon>Chelatococcaceae</taxon>
        <taxon>Chelatococcus</taxon>
    </lineage>
</organism>
<protein>
    <recommendedName>
        <fullName evidence="3">Phage major capsid protein</fullName>
    </recommendedName>
</protein>
<name>A0A840BX11_9HYPH</name>
<comment type="caution">
    <text evidence="1">The sequence shown here is derived from an EMBL/GenBank/DDBJ whole genome shotgun (WGS) entry which is preliminary data.</text>
</comment>
<evidence type="ECO:0000313" key="1">
    <source>
        <dbReference type="EMBL" id="MBB4017584.1"/>
    </source>
</evidence>
<dbReference type="AlphaFoldDB" id="A0A840BX11"/>
<accession>A0A840BX11</accession>
<dbReference type="NCBIfam" id="NF033394">
    <property type="entry name" value="capsid_maj_Podo"/>
    <property type="match status" value="1"/>
</dbReference>
<sequence length="329" mass="37436">MDTPNVHVQSIHERPLYDWLMAKQKTFPGSKEFLQVRVQGDFPPIIEGWSGDQTVGYDNPAYVKVASYPYKRIHAGISFTADELIRNGISIVDTTTGQGDSVHSRADKLQLVNLLENKVMTMRESMKNDMNEMFWGDGTLDPELVPGLRSFIVDDPTAPLVVGGIDQGAPENWWWRNRANLAIDLGTDPKEQRLLRYMDNEIVQLSKYRARPDRAFAGSDMLQRFKDEMRLGGYFSMDGFRGNKDLGTGGIYFNGIEIHYDPTLDDLGYSKRLYLLDSKHIRPLVVQGENMKRHNPARPPEKYVYYRAVTWVGGLVCDQRNSSGVYAFA</sequence>
<dbReference type="Proteomes" id="UP000577362">
    <property type="component" value="Unassembled WGS sequence"/>
</dbReference>
<reference evidence="1 2" key="1">
    <citation type="submission" date="2020-08" db="EMBL/GenBank/DDBJ databases">
        <title>Genomic Encyclopedia of Type Strains, Phase IV (KMG-IV): sequencing the most valuable type-strain genomes for metagenomic binning, comparative biology and taxonomic classification.</title>
        <authorList>
            <person name="Goeker M."/>
        </authorList>
    </citation>
    <scope>NUCLEOTIDE SEQUENCE [LARGE SCALE GENOMIC DNA]</scope>
    <source>
        <strain evidence="1 2">DSM 103737</strain>
    </source>
</reference>
<dbReference type="InterPro" id="IPR049718">
    <property type="entry name" value="AKO59007-like"/>
</dbReference>